<evidence type="ECO:0000256" key="1">
    <source>
        <dbReference type="ARBA" id="ARBA00010641"/>
    </source>
</evidence>
<dbReference type="Pfam" id="PF08281">
    <property type="entry name" value="Sigma70_r4_2"/>
    <property type="match status" value="1"/>
</dbReference>
<dbReference type="SUPFAM" id="SSF88659">
    <property type="entry name" value="Sigma3 and sigma4 domains of RNA polymerase sigma factors"/>
    <property type="match status" value="1"/>
</dbReference>
<evidence type="ECO:0000256" key="3">
    <source>
        <dbReference type="ARBA" id="ARBA00023082"/>
    </source>
</evidence>
<protein>
    <submittedName>
        <fullName evidence="7">RNA polymerase sigma factor, sigma-70 family</fullName>
    </submittedName>
</protein>
<accession>A0A1G9JU50</accession>
<organism evidence="7 8">
    <name type="scientific">Siphonobacter aquaeclarae</name>
    <dbReference type="NCBI Taxonomy" id="563176"/>
    <lineage>
        <taxon>Bacteria</taxon>
        <taxon>Pseudomonadati</taxon>
        <taxon>Bacteroidota</taxon>
        <taxon>Cytophagia</taxon>
        <taxon>Cytophagales</taxon>
        <taxon>Cytophagaceae</taxon>
        <taxon>Siphonobacter</taxon>
    </lineage>
</organism>
<dbReference type="GO" id="GO:0016987">
    <property type="term" value="F:sigma factor activity"/>
    <property type="evidence" value="ECO:0007669"/>
    <property type="project" value="UniProtKB-KW"/>
</dbReference>
<evidence type="ECO:0000256" key="4">
    <source>
        <dbReference type="ARBA" id="ARBA00023163"/>
    </source>
</evidence>
<dbReference type="RefSeq" id="WP_143011012.1">
    <property type="nucleotide sequence ID" value="NZ_FNGS01000002.1"/>
</dbReference>
<dbReference type="Gene3D" id="1.10.1740.10">
    <property type="match status" value="1"/>
</dbReference>
<dbReference type="OrthoDB" id="9150024at2"/>
<evidence type="ECO:0000313" key="8">
    <source>
        <dbReference type="Proteomes" id="UP000198901"/>
    </source>
</evidence>
<dbReference type="AlphaFoldDB" id="A0A1G9JU50"/>
<dbReference type="InterPro" id="IPR014284">
    <property type="entry name" value="RNA_pol_sigma-70_dom"/>
</dbReference>
<dbReference type="STRING" id="563176.SAMN04488090_0740"/>
<dbReference type="InterPro" id="IPR013249">
    <property type="entry name" value="RNA_pol_sigma70_r4_t2"/>
</dbReference>
<dbReference type="InterPro" id="IPR013325">
    <property type="entry name" value="RNA_pol_sigma_r2"/>
</dbReference>
<comment type="similarity">
    <text evidence="1">Belongs to the sigma-70 factor family. ECF subfamily.</text>
</comment>
<dbReference type="SUPFAM" id="SSF88946">
    <property type="entry name" value="Sigma2 domain of RNA polymerase sigma factors"/>
    <property type="match status" value="1"/>
</dbReference>
<dbReference type="NCBIfam" id="TIGR02937">
    <property type="entry name" value="sigma70-ECF"/>
    <property type="match status" value="1"/>
</dbReference>
<dbReference type="GO" id="GO:0003677">
    <property type="term" value="F:DNA binding"/>
    <property type="evidence" value="ECO:0007669"/>
    <property type="project" value="InterPro"/>
</dbReference>
<reference evidence="7 8" key="1">
    <citation type="submission" date="2016-10" db="EMBL/GenBank/DDBJ databases">
        <authorList>
            <person name="de Groot N.N."/>
        </authorList>
    </citation>
    <scope>NUCLEOTIDE SEQUENCE [LARGE SCALE GENOMIC DNA]</scope>
    <source>
        <strain evidence="7 8">DSM 21668</strain>
    </source>
</reference>
<dbReference type="InterPro" id="IPR013324">
    <property type="entry name" value="RNA_pol_sigma_r3/r4-like"/>
</dbReference>
<gene>
    <name evidence="7" type="ORF">SAMN04488090_0740</name>
</gene>
<dbReference type="EMBL" id="FNGS01000002">
    <property type="protein sequence ID" value="SDL40423.1"/>
    <property type="molecule type" value="Genomic_DNA"/>
</dbReference>
<keyword evidence="3" id="KW-0731">Sigma factor</keyword>
<dbReference type="GO" id="GO:0006352">
    <property type="term" value="P:DNA-templated transcription initiation"/>
    <property type="evidence" value="ECO:0007669"/>
    <property type="project" value="InterPro"/>
</dbReference>
<evidence type="ECO:0000259" key="6">
    <source>
        <dbReference type="Pfam" id="PF08281"/>
    </source>
</evidence>
<evidence type="ECO:0000259" key="5">
    <source>
        <dbReference type="Pfam" id="PF04542"/>
    </source>
</evidence>
<sequence>MTPSELHFSDPEQDLWARFRAGDEDAYSSLMRVYSRLLFRYGCRLVADEDFVKDCIQDIFFDLWEHRSTVSQPASIKAYLFKAIRLRIFREQSKWIRGADLEDNFEVEFSIERQLIDRQLADETHRKLEQLLNALPKRQKEILYLRFYEGLSHDDISRIMTMNRQSVYNLLHESILRLRRSWQGEWVLSFLFLIREIFS</sequence>
<keyword evidence="4" id="KW-0804">Transcription</keyword>
<dbReference type="InterPro" id="IPR039425">
    <property type="entry name" value="RNA_pol_sigma-70-like"/>
</dbReference>
<dbReference type="CDD" id="cd06171">
    <property type="entry name" value="Sigma70_r4"/>
    <property type="match status" value="1"/>
</dbReference>
<dbReference type="InterPro" id="IPR036388">
    <property type="entry name" value="WH-like_DNA-bd_sf"/>
</dbReference>
<keyword evidence="2" id="KW-0805">Transcription regulation</keyword>
<dbReference type="Proteomes" id="UP000198901">
    <property type="component" value="Unassembled WGS sequence"/>
</dbReference>
<proteinExistence type="inferred from homology"/>
<dbReference type="PANTHER" id="PTHR43133:SF46">
    <property type="entry name" value="RNA POLYMERASE SIGMA-70 FACTOR ECF SUBFAMILY"/>
    <property type="match status" value="1"/>
</dbReference>
<dbReference type="Gene3D" id="1.10.10.10">
    <property type="entry name" value="Winged helix-like DNA-binding domain superfamily/Winged helix DNA-binding domain"/>
    <property type="match status" value="1"/>
</dbReference>
<keyword evidence="8" id="KW-1185">Reference proteome</keyword>
<feature type="domain" description="RNA polymerase sigma factor 70 region 4 type 2" evidence="6">
    <location>
        <begin position="126"/>
        <end position="174"/>
    </location>
</feature>
<evidence type="ECO:0000256" key="2">
    <source>
        <dbReference type="ARBA" id="ARBA00023015"/>
    </source>
</evidence>
<evidence type="ECO:0000313" key="7">
    <source>
        <dbReference type="EMBL" id="SDL40423.1"/>
    </source>
</evidence>
<feature type="domain" description="RNA polymerase sigma-70 region 2" evidence="5">
    <location>
        <begin position="30"/>
        <end position="90"/>
    </location>
</feature>
<name>A0A1G9JU50_9BACT</name>
<dbReference type="PANTHER" id="PTHR43133">
    <property type="entry name" value="RNA POLYMERASE ECF-TYPE SIGMA FACTO"/>
    <property type="match status" value="1"/>
</dbReference>
<dbReference type="InterPro" id="IPR007627">
    <property type="entry name" value="RNA_pol_sigma70_r2"/>
</dbReference>
<dbReference type="Pfam" id="PF04542">
    <property type="entry name" value="Sigma70_r2"/>
    <property type="match status" value="1"/>
</dbReference>